<dbReference type="FunFam" id="3.20.20.70:FF:000424">
    <property type="entry name" value="Inosine-5'-monophosphate dehydrogenase 2"/>
    <property type="match status" value="1"/>
</dbReference>
<accession>A0A061CRA9</accession>
<evidence type="ECO:0000256" key="9">
    <source>
        <dbReference type="ARBA" id="ARBA00048028"/>
    </source>
</evidence>
<keyword evidence="5" id="KW-0521">NADP</keyword>
<reference evidence="12 13" key="2">
    <citation type="submission" date="2021-12" db="EMBL/GenBank/DDBJ databases">
        <title>Antimicrobial susceptibility of Lactobacillus delbrueckii subsp. lactis obtained from milk products and other habitats.</title>
        <authorList>
            <person name="Shani N."/>
        </authorList>
    </citation>
    <scope>NUCLEOTIDE SEQUENCE [LARGE SCALE GENOMIC DNA]</scope>
    <source>
        <strain evidence="12 13">FAM 21755</strain>
    </source>
</reference>
<feature type="domain" description="IMP dehydrogenase/GMP reductase" evidence="10">
    <location>
        <begin position="12"/>
        <end position="369"/>
    </location>
</feature>
<dbReference type="Proteomes" id="UP001200334">
    <property type="component" value="Unassembled WGS sequence"/>
</dbReference>
<evidence type="ECO:0000256" key="8">
    <source>
        <dbReference type="ARBA" id="ARBA00023027"/>
    </source>
</evidence>
<evidence type="ECO:0000256" key="7">
    <source>
        <dbReference type="ARBA" id="ARBA00023002"/>
    </source>
</evidence>
<evidence type="ECO:0000313" key="11">
    <source>
        <dbReference type="EMBL" id="AZA16792.1"/>
    </source>
</evidence>
<dbReference type="SUPFAM" id="SSF51412">
    <property type="entry name" value="Inosine monophosphate dehydrogenase (IMPDH)"/>
    <property type="match status" value="1"/>
</dbReference>
<keyword evidence="7" id="KW-0560">Oxidoreductase</keyword>
<keyword evidence="6" id="KW-0630">Potassium</keyword>
<comment type="catalytic activity">
    <reaction evidence="9">
        <text>IMP + NAD(+) + H2O = XMP + NADH + H(+)</text>
        <dbReference type="Rhea" id="RHEA:11708"/>
        <dbReference type="ChEBI" id="CHEBI:15377"/>
        <dbReference type="ChEBI" id="CHEBI:15378"/>
        <dbReference type="ChEBI" id="CHEBI:57464"/>
        <dbReference type="ChEBI" id="CHEBI:57540"/>
        <dbReference type="ChEBI" id="CHEBI:57945"/>
        <dbReference type="ChEBI" id="CHEBI:58053"/>
        <dbReference type="EC" id="1.1.1.205"/>
    </reaction>
</comment>
<comment type="cofactor">
    <cofactor evidence="1">
        <name>K(+)</name>
        <dbReference type="ChEBI" id="CHEBI:29103"/>
    </cofactor>
</comment>
<dbReference type="AlphaFoldDB" id="A0A061CRA9"/>
<evidence type="ECO:0000256" key="3">
    <source>
        <dbReference type="ARBA" id="ARBA00022749"/>
    </source>
</evidence>
<evidence type="ECO:0000313" key="13">
    <source>
        <dbReference type="Proteomes" id="UP001200334"/>
    </source>
</evidence>
<dbReference type="RefSeq" id="WP_002877243.1">
    <property type="nucleotide sequence ID" value="NZ_BJLK01000036.1"/>
</dbReference>
<dbReference type="GO" id="GO:0006177">
    <property type="term" value="P:GMP biosynthetic process"/>
    <property type="evidence" value="ECO:0007669"/>
    <property type="project" value="UniProtKB-KW"/>
</dbReference>
<organism evidence="11">
    <name type="scientific">Lactobacillus delbrueckii subsp. lactis</name>
    <dbReference type="NCBI Taxonomy" id="29397"/>
    <lineage>
        <taxon>Bacteria</taxon>
        <taxon>Bacillati</taxon>
        <taxon>Bacillota</taxon>
        <taxon>Bacilli</taxon>
        <taxon>Lactobacillales</taxon>
        <taxon>Lactobacillaceae</taxon>
        <taxon>Lactobacillus</taxon>
    </lineage>
</organism>
<dbReference type="GO" id="GO:0006183">
    <property type="term" value="P:GTP biosynthetic process"/>
    <property type="evidence" value="ECO:0007669"/>
    <property type="project" value="TreeGrafter"/>
</dbReference>
<dbReference type="OrthoDB" id="9805398at2"/>
<dbReference type="InterPro" id="IPR005990">
    <property type="entry name" value="IMP_DH"/>
</dbReference>
<keyword evidence="8" id="KW-0520">NAD</keyword>
<dbReference type="Pfam" id="PF00478">
    <property type="entry name" value="IMPDH"/>
    <property type="match status" value="1"/>
</dbReference>
<dbReference type="Gene3D" id="3.20.20.70">
    <property type="entry name" value="Aldolase class I"/>
    <property type="match status" value="2"/>
</dbReference>
<dbReference type="GeneID" id="69668340"/>
<dbReference type="InterPro" id="IPR013785">
    <property type="entry name" value="Aldolase_TIM"/>
</dbReference>
<evidence type="ECO:0000256" key="5">
    <source>
        <dbReference type="ARBA" id="ARBA00022857"/>
    </source>
</evidence>
<evidence type="ECO:0000256" key="6">
    <source>
        <dbReference type="ARBA" id="ARBA00022958"/>
    </source>
</evidence>
<gene>
    <name evidence="11" type="ORF">DQL93_10165</name>
    <name evidence="12" type="ORF">LOB85_03340</name>
</gene>
<keyword evidence="4" id="KW-0658">Purine biosynthesis</keyword>
<evidence type="ECO:0000256" key="2">
    <source>
        <dbReference type="ARBA" id="ARBA00005502"/>
    </source>
</evidence>
<sequence>MSLWETKFAKEGITFDDVLLIPAESHVLPNEVDLSTQLAPNLKLNIPLISAGMDTVTEGRMAAAMAKMGGLGVVHKNLSIQAQADEVRLAKNTPVTAEDTHAAVDKDGKLLVAAAVGVTSDTFERAEALFEAGADAIVIDTAHGHSAGVLRKIKEIRDHFPHNTLIAGNVATAEGTRALFEAGVDVVKVGIGPGSICTTRVVAGVGVPQLTAIYDAADVAREFGKPIIADGGIKYSGDVVKALAAGGNAVMLGSMLSGTEEAPGDVQQGSDGRLVKSYRGMGSVGAMSQQHGSSDRYFQGGVNEANKLVPEGIEAVVSYKGTVSNVVYQILGGLRSGMGYCGAENIDKLIETAQFVRISNAGLRESHPHDVMMSKAAPNYGGIDF</sequence>
<keyword evidence="3" id="KW-0332">GMP biosynthesis</keyword>
<protein>
    <submittedName>
        <fullName evidence="11">Guanosine monophosphate reductase</fullName>
    </submittedName>
    <submittedName>
        <fullName evidence="12">IMP dehydrogenase</fullName>
    </submittedName>
</protein>
<dbReference type="GO" id="GO:0003938">
    <property type="term" value="F:IMP dehydrogenase activity"/>
    <property type="evidence" value="ECO:0007669"/>
    <property type="project" value="UniProtKB-EC"/>
</dbReference>
<reference evidence="11" key="1">
    <citation type="submission" date="2018-07" db="EMBL/GenBank/DDBJ databases">
        <authorList>
            <person name="Somerville V."/>
        </authorList>
    </citation>
    <scope>NUCLEOTIDE SEQUENCE</scope>
    <source>
        <strain evidence="11">NWC_2_2</strain>
    </source>
</reference>
<dbReference type="CDD" id="cd00381">
    <property type="entry name" value="IMPDH"/>
    <property type="match status" value="1"/>
</dbReference>
<evidence type="ECO:0000313" key="12">
    <source>
        <dbReference type="EMBL" id="MCD5563189.1"/>
    </source>
</evidence>
<proteinExistence type="inferred from homology"/>
<evidence type="ECO:0000256" key="4">
    <source>
        <dbReference type="ARBA" id="ARBA00022755"/>
    </source>
</evidence>
<dbReference type="PROSITE" id="PS00487">
    <property type="entry name" value="IMP_DH_GMP_RED"/>
    <property type="match status" value="1"/>
</dbReference>
<dbReference type="PANTHER" id="PTHR11911:SF111">
    <property type="entry name" value="INOSINE-5'-MONOPHOSPHATE DEHYDROGENASE"/>
    <property type="match status" value="1"/>
</dbReference>
<dbReference type="InterPro" id="IPR001093">
    <property type="entry name" value="IMP_DH_GMPRt"/>
</dbReference>
<dbReference type="EMBL" id="JAJNUY010000009">
    <property type="protein sequence ID" value="MCD5563189.1"/>
    <property type="molecule type" value="Genomic_DNA"/>
</dbReference>
<dbReference type="InterPro" id="IPR015875">
    <property type="entry name" value="IMP_DH/GMP_Rdtase_CS"/>
</dbReference>
<name>A0A061CRA9_LACDL</name>
<dbReference type="EMBL" id="CP031023">
    <property type="protein sequence ID" value="AZA16792.1"/>
    <property type="molecule type" value="Genomic_DNA"/>
</dbReference>
<evidence type="ECO:0000256" key="1">
    <source>
        <dbReference type="ARBA" id="ARBA00001958"/>
    </source>
</evidence>
<evidence type="ECO:0000259" key="10">
    <source>
        <dbReference type="Pfam" id="PF00478"/>
    </source>
</evidence>
<comment type="similarity">
    <text evidence="2">Belongs to the IMPDH/GMPR family.</text>
</comment>
<dbReference type="PANTHER" id="PTHR11911">
    <property type="entry name" value="INOSINE-5-MONOPHOSPHATE DEHYDROGENASE RELATED"/>
    <property type="match status" value="1"/>
</dbReference>
<dbReference type="SMART" id="SM01240">
    <property type="entry name" value="IMPDH"/>
    <property type="match status" value="1"/>
</dbReference>